<dbReference type="PANTHER" id="PTHR30250:SF11">
    <property type="entry name" value="O-ANTIGEN TRANSPORTER-RELATED"/>
    <property type="match status" value="1"/>
</dbReference>
<name>A0A1F5FXB6_9BACT</name>
<feature type="transmembrane region" description="Helical" evidence="6">
    <location>
        <begin position="116"/>
        <end position="136"/>
    </location>
</feature>
<evidence type="ECO:0000313" key="8">
    <source>
        <dbReference type="Proteomes" id="UP000179252"/>
    </source>
</evidence>
<feature type="transmembrane region" description="Helical" evidence="6">
    <location>
        <begin position="45"/>
        <end position="64"/>
    </location>
</feature>
<keyword evidence="2" id="KW-1003">Cell membrane</keyword>
<feature type="transmembrane region" description="Helical" evidence="6">
    <location>
        <begin position="361"/>
        <end position="381"/>
    </location>
</feature>
<dbReference type="InterPro" id="IPR002797">
    <property type="entry name" value="Polysacc_synth"/>
</dbReference>
<dbReference type="Pfam" id="PF01943">
    <property type="entry name" value="Polysacc_synt"/>
    <property type="match status" value="1"/>
</dbReference>
<comment type="subcellular location">
    <subcellularLocation>
        <location evidence="1">Cell membrane</location>
        <topology evidence="1">Multi-pass membrane protein</topology>
    </subcellularLocation>
</comment>
<dbReference type="GO" id="GO:0005886">
    <property type="term" value="C:plasma membrane"/>
    <property type="evidence" value="ECO:0007669"/>
    <property type="project" value="UniProtKB-SubCell"/>
</dbReference>
<feature type="transmembrane region" description="Helical" evidence="6">
    <location>
        <begin position="219"/>
        <end position="242"/>
    </location>
</feature>
<keyword evidence="3 6" id="KW-0812">Transmembrane</keyword>
<dbReference type="Proteomes" id="UP000179252">
    <property type="component" value="Unassembled WGS sequence"/>
</dbReference>
<evidence type="ECO:0000256" key="1">
    <source>
        <dbReference type="ARBA" id="ARBA00004651"/>
    </source>
</evidence>
<feature type="transmembrane region" description="Helical" evidence="6">
    <location>
        <begin position="85"/>
        <end position="104"/>
    </location>
</feature>
<protein>
    <submittedName>
        <fullName evidence="7">Uncharacterized protein</fullName>
    </submittedName>
</protein>
<dbReference type="AlphaFoldDB" id="A0A1F5FXB6"/>
<evidence type="ECO:0000256" key="2">
    <source>
        <dbReference type="ARBA" id="ARBA00022475"/>
    </source>
</evidence>
<feature type="transmembrane region" description="Helical" evidence="6">
    <location>
        <begin position="333"/>
        <end position="354"/>
    </location>
</feature>
<keyword evidence="4 6" id="KW-1133">Transmembrane helix</keyword>
<organism evidence="7 8">
    <name type="scientific">Candidatus Curtissbacteria bacterium RBG_13_40_7</name>
    <dbReference type="NCBI Taxonomy" id="1797706"/>
    <lineage>
        <taxon>Bacteria</taxon>
        <taxon>Candidatus Curtissiibacteriota</taxon>
    </lineage>
</organism>
<accession>A0A1F5FXB6</accession>
<proteinExistence type="predicted"/>
<dbReference type="CDD" id="cd13128">
    <property type="entry name" value="MATE_Wzx_like"/>
    <property type="match status" value="1"/>
</dbReference>
<evidence type="ECO:0000256" key="3">
    <source>
        <dbReference type="ARBA" id="ARBA00022692"/>
    </source>
</evidence>
<dbReference type="PANTHER" id="PTHR30250">
    <property type="entry name" value="PST FAMILY PREDICTED COLANIC ACID TRANSPORTER"/>
    <property type="match status" value="1"/>
</dbReference>
<feature type="transmembrane region" description="Helical" evidence="6">
    <location>
        <begin position="175"/>
        <end position="198"/>
    </location>
</feature>
<comment type="caution">
    <text evidence="7">The sequence shown here is derived from an EMBL/GenBank/DDBJ whole genome shotgun (WGS) entry which is preliminary data.</text>
</comment>
<keyword evidence="5 6" id="KW-0472">Membrane</keyword>
<sequence>MFKKVIYNTGAQIIGKGITAGTTLLITILIGRALGEAGYGDFTKIFVFVGYFYTLGDFGINAVYIKLADDKNNFILLRSLVGLRLFITLSLAIAAILISFLIPYNPQTGIGFSPMVKLGIIVASLTIITQGLFTTANAFFQRILRYDLSTIAAICGSLVILLGTILTFIAKGGLLGYTISYVFGGLTFVFISLYLIFIKTKKLILPKFSLAQSKIFISKSWPIGLALILNLIYFRIDVFILANTRSSAEVGLYGLAYQFFESSLAIPIFFANALYPLLAVLYRSDLNQFKKQIAVWLKLLTLFSILLVFGLIMVSFFIPFIYQGRFTGSVPALQILALGTPFFFISALLWYLLIIFDKQKYLLIVYAGGAVFNVIANLIFIPRFGYLAASFITVVSEGLILLFLIIALYVKPKTFNLLRE</sequence>
<evidence type="ECO:0000256" key="5">
    <source>
        <dbReference type="ARBA" id="ARBA00023136"/>
    </source>
</evidence>
<evidence type="ECO:0000313" key="7">
    <source>
        <dbReference type="EMBL" id="OGD84253.1"/>
    </source>
</evidence>
<feature type="transmembrane region" description="Helical" evidence="6">
    <location>
        <begin position="262"/>
        <end position="282"/>
    </location>
</feature>
<reference evidence="7 8" key="1">
    <citation type="journal article" date="2016" name="Nat. Commun.">
        <title>Thousands of microbial genomes shed light on interconnected biogeochemical processes in an aquifer system.</title>
        <authorList>
            <person name="Anantharaman K."/>
            <person name="Brown C.T."/>
            <person name="Hug L.A."/>
            <person name="Sharon I."/>
            <person name="Castelle C.J."/>
            <person name="Probst A.J."/>
            <person name="Thomas B.C."/>
            <person name="Singh A."/>
            <person name="Wilkins M.J."/>
            <person name="Karaoz U."/>
            <person name="Brodie E.L."/>
            <person name="Williams K.H."/>
            <person name="Hubbard S.S."/>
            <person name="Banfield J.F."/>
        </authorList>
    </citation>
    <scope>NUCLEOTIDE SEQUENCE [LARGE SCALE GENOMIC DNA]</scope>
</reference>
<dbReference type="EMBL" id="MFAU01000025">
    <property type="protein sequence ID" value="OGD84253.1"/>
    <property type="molecule type" value="Genomic_DNA"/>
</dbReference>
<evidence type="ECO:0000256" key="4">
    <source>
        <dbReference type="ARBA" id="ARBA00022989"/>
    </source>
</evidence>
<dbReference type="InterPro" id="IPR050833">
    <property type="entry name" value="Poly_Biosynth_Transport"/>
</dbReference>
<feature type="transmembrane region" description="Helical" evidence="6">
    <location>
        <begin position="387"/>
        <end position="410"/>
    </location>
</feature>
<evidence type="ECO:0000256" key="6">
    <source>
        <dbReference type="SAM" id="Phobius"/>
    </source>
</evidence>
<gene>
    <name evidence="7" type="ORF">A2165_01230</name>
</gene>
<feature type="transmembrane region" description="Helical" evidence="6">
    <location>
        <begin position="148"/>
        <end position="169"/>
    </location>
</feature>
<feature type="transmembrane region" description="Helical" evidence="6">
    <location>
        <begin position="294"/>
        <end position="321"/>
    </location>
</feature>